<reference evidence="2 3" key="1">
    <citation type="journal article" date="2021" name="Elife">
        <title>Chloroplast acquisition without the gene transfer in kleptoplastic sea slugs, Plakobranchus ocellatus.</title>
        <authorList>
            <person name="Maeda T."/>
            <person name="Takahashi S."/>
            <person name="Yoshida T."/>
            <person name="Shimamura S."/>
            <person name="Takaki Y."/>
            <person name="Nagai Y."/>
            <person name="Toyoda A."/>
            <person name="Suzuki Y."/>
            <person name="Arimoto A."/>
            <person name="Ishii H."/>
            <person name="Satoh N."/>
            <person name="Nishiyama T."/>
            <person name="Hasebe M."/>
            <person name="Maruyama T."/>
            <person name="Minagawa J."/>
            <person name="Obokata J."/>
            <person name="Shigenobu S."/>
        </authorList>
    </citation>
    <scope>NUCLEOTIDE SEQUENCE [LARGE SCALE GENOMIC DNA]</scope>
</reference>
<organism evidence="2 3">
    <name type="scientific">Elysia marginata</name>
    <dbReference type="NCBI Taxonomy" id="1093978"/>
    <lineage>
        <taxon>Eukaryota</taxon>
        <taxon>Metazoa</taxon>
        <taxon>Spiralia</taxon>
        <taxon>Lophotrochozoa</taxon>
        <taxon>Mollusca</taxon>
        <taxon>Gastropoda</taxon>
        <taxon>Heterobranchia</taxon>
        <taxon>Euthyneura</taxon>
        <taxon>Panpulmonata</taxon>
        <taxon>Sacoglossa</taxon>
        <taxon>Placobranchoidea</taxon>
        <taxon>Plakobranchidae</taxon>
        <taxon>Elysia</taxon>
    </lineage>
</organism>
<dbReference type="EMBL" id="BMAT01000538">
    <property type="protein sequence ID" value="GFR67823.1"/>
    <property type="molecule type" value="Genomic_DNA"/>
</dbReference>
<sequence length="91" mass="10058">MPAVLSRNRPRGWRYVVRLSHCLSLTVCVKISRPPFQVCNKQLRAACSVSVALGTAISAMLRMPGVSAIREEHLGNPGRQDSSLVLKQRKC</sequence>
<proteinExistence type="predicted"/>
<evidence type="ECO:0000256" key="1">
    <source>
        <dbReference type="SAM" id="MobiDB-lite"/>
    </source>
</evidence>
<protein>
    <submittedName>
        <fullName evidence="2">Uncharacterized protein</fullName>
    </submittedName>
</protein>
<name>A0AAV4F385_9GAST</name>
<evidence type="ECO:0000313" key="3">
    <source>
        <dbReference type="Proteomes" id="UP000762676"/>
    </source>
</evidence>
<feature type="region of interest" description="Disordered" evidence="1">
    <location>
        <begin position="72"/>
        <end position="91"/>
    </location>
</feature>
<keyword evidence="3" id="KW-1185">Reference proteome</keyword>
<comment type="caution">
    <text evidence="2">The sequence shown here is derived from an EMBL/GenBank/DDBJ whole genome shotgun (WGS) entry which is preliminary data.</text>
</comment>
<gene>
    <name evidence="2" type="ORF">ElyMa_000259900</name>
</gene>
<evidence type="ECO:0000313" key="2">
    <source>
        <dbReference type="EMBL" id="GFR67823.1"/>
    </source>
</evidence>
<accession>A0AAV4F385</accession>
<dbReference type="AlphaFoldDB" id="A0AAV4F385"/>
<dbReference type="Proteomes" id="UP000762676">
    <property type="component" value="Unassembled WGS sequence"/>
</dbReference>